<comment type="caution">
    <text evidence="13">The sequence shown here is derived from an EMBL/GenBank/DDBJ whole genome shotgun (WGS) entry which is preliminary data.</text>
</comment>
<accession>A0A847S542</accession>
<dbReference type="UniPathway" id="UPA00031">
    <property type="reaction ID" value="UER00010"/>
</dbReference>
<dbReference type="RefSeq" id="WP_168878542.1">
    <property type="nucleotide sequence ID" value="NZ_JABAIM010000005.1"/>
</dbReference>
<dbReference type="Pfam" id="PF00117">
    <property type="entry name" value="GATase"/>
    <property type="match status" value="1"/>
</dbReference>
<evidence type="ECO:0000256" key="9">
    <source>
        <dbReference type="ARBA" id="ARBA00049534"/>
    </source>
</evidence>
<feature type="domain" description="Glutamine amidotransferase" evidence="12">
    <location>
        <begin position="9"/>
        <end position="210"/>
    </location>
</feature>
<dbReference type="Proteomes" id="UP000587991">
    <property type="component" value="Unassembled WGS sequence"/>
</dbReference>
<dbReference type="HAMAP" id="MF_00278">
    <property type="entry name" value="HisH"/>
    <property type="match status" value="1"/>
</dbReference>
<organism evidence="13 14">
    <name type="scientific">Leeia aquatica</name>
    <dbReference type="NCBI Taxonomy" id="2725557"/>
    <lineage>
        <taxon>Bacteria</taxon>
        <taxon>Pseudomonadati</taxon>
        <taxon>Pseudomonadota</taxon>
        <taxon>Betaproteobacteria</taxon>
        <taxon>Neisseriales</taxon>
        <taxon>Leeiaceae</taxon>
        <taxon>Leeia</taxon>
    </lineage>
</organism>
<keyword evidence="2 10" id="KW-0963">Cytoplasm</keyword>
<feature type="active site" description="Nucleophile" evidence="10 11">
    <location>
        <position position="85"/>
    </location>
</feature>
<dbReference type="AlphaFoldDB" id="A0A847S542"/>
<comment type="catalytic activity">
    <reaction evidence="9 10">
        <text>L-glutamine + H2O = L-glutamate + NH4(+)</text>
        <dbReference type="Rhea" id="RHEA:15889"/>
        <dbReference type="ChEBI" id="CHEBI:15377"/>
        <dbReference type="ChEBI" id="CHEBI:28938"/>
        <dbReference type="ChEBI" id="CHEBI:29985"/>
        <dbReference type="ChEBI" id="CHEBI:58359"/>
        <dbReference type="EC" id="3.5.1.2"/>
    </reaction>
</comment>
<feature type="active site" evidence="10 11">
    <location>
        <position position="197"/>
    </location>
</feature>
<comment type="subunit">
    <text evidence="10">Heterodimer of HisH and HisF.</text>
</comment>
<evidence type="ECO:0000313" key="14">
    <source>
        <dbReference type="Proteomes" id="UP000587991"/>
    </source>
</evidence>
<protein>
    <recommendedName>
        <fullName evidence="10">Imidazole glycerol phosphate synthase subunit HisH</fullName>
        <ecNumber evidence="10">4.3.2.10</ecNumber>
    </recommendedName>
    <alternativeName>
        <fullName evidence="10">IGP synthase glutaminase subunit</fullName>
        <ecNumber evidence="10">3.5.1.2</ecNumber>
    </alternativeName>
    <alternativeName>
        <fullName evidence="10">IGP synthase subunit HisH</fullName>
    </alternativeName>
    <alternativeName>
        <fullName evidence="10">ImGP synthase subunit HisH</fullName>
        <shortName evidence="10">IGPS subunit HisH</shortName>
    </alternativeName>
</protein>
<evidence type="ECO:0000256" key="7">
    <source>
        <dbReference type="ARBA" id="ARBA00023239"/>
    </source>
</evidence>
<dbReference type="EC" id="3.5.1.2" evidence="10"/>
<evidence type="ECO:0000313" key="13">
    <source>
        <dbReference type="EMBL" id="NLR76871.1"/>
    </source>
</evidence>
<dbReference type="PROSITE" id="PS51273">
    <property type="entry name" value="GATASE_TYPE_1"/>
    <property type="match status" value="1"/>
</dbReference>
<dbReference type="InterPro" id="IPR017926">
    <property type="entry name" value="GATASE"/>
</dbReference>
<dbReference type="Gene3D" id="3.40.50.880">
    <property type="match status" value="1"/>
</dbReference>
<evidence type="ECO:0000256" key="11">
    <source>
        <dbReference type="PIRSR" id="PIRSR000495-1"/>
    </source>
</evidence>
<keyword evidence="5 10" id="KW-0315">Glutamine amidotransferase</keyword>
<dbReference type="GO" id="GO:0005737">
    <property type="term" value="C:cytoplasm"/>
    <property type="evidence" value="ECO:0007669"/>
    <property type="project" value="UniProtKB-SubCell"/>
</dbReference>
<comment type="catalytic activity">
    <reaction evidence="8 10">
        <text>5-[(5-phospho-1-deoxy-D-ribulos-1-ylimino)methylamino]-1-(5-phospho-beta-D-ribosyl)imidazole-4-carboxamide + L-glutamine = D-erythro-1-(imidazol-4-yl)glycerol 3-phosphate + 5-amino-1-(5-phospho-beta-D-ribosyl)imidazole-4-carboxamide + L-glutamate + H(+)</text>
        <dbReference type="Rhea" id="RHEA:24793"/>
        <dbReference type="ChEBI" id="CHEBI:15378"/>
        <dbReference type="ChEBI" id="CHEBI:29985"/>
        <dbReference type="ChEBI" id="CHEBI:58278"/>
        <dbReference type="ChEBI" id="CHEBI:58359"/>
        <dbReference type="ChEBI" id="CHEBI:58475"/>
        <dbReference type="ChEBI" id="CHEBI:58525"/>
        <dbReference type="EC" id="4.3.2.10"/>
    </reaction>
</comment>
<dbReference type="GO" id="GO:0004359">
    <property type="term" value="F:glutaminase activity"/>
    <property type="evidence" value="ECO:0007669"/>
    <property type="project" value="UniProtKB-EC"/>
</dbReference>
<dbReference type="PANTHER" id="PTHR42701:SF2">
    <property type="entry name" value="IMIDAZOLE GLYCEROL PHOSPHATE SYNTHASE SUBUNIT HISH 1"/>
    <property type="match status" value="1"/>
</dbReference>
<dbReference type="InterPro" id="IPR010139">
    <property type="entry name" value="Imidazole-glycPsynth_HisH"/>
</dbReference>
<evidence type="ECO:0000256" key="4">
    <source>
        <dbReference type="ARBA" id="ARBA00022801"/>
    </source>
</evidence>
<keyword evidence="6 10" id="KW-0368">Histidine biosynthesis</keyword>
<dbReference type="EMBL" id="JABAIM010000005">
    <property type="protein sequence ID" value="NLR76871.1"/>
    <property type="molecule type" value="Genomic_DNA"/>
</dbReference>
<dbReference type="NCBIfam" id="TIGR01855">
    <property type="entry name" value="IMP_synth_hisH"/>
    <property type="match status" value="1"/>
</dbReference>
<evidence type="ECO:0000256" key="3">
    <source>
        <dbReference type="ARBA" id="ARBA00022605"/>
    </source>
</evidence>
<keyword evidence="3 10" id="KW-0028">Amino-acid biosynthesis</keyword>
<dbReference type="EC" id="4.3.2.10" evidence="10"/>
<evidence type="ECO:0000256" key="2">
    <source>
        <dbReference type="ARBA" id="ARBA00022490"/>
    </source>
</evidence>
<evidence type="ECO:0000256" key="10">
    <source>
        <dbReference type="HAMAP-Rule" id="MF_00278"/>
    </source>
</evidence>
<evidence type="ECO:0000256" key="8">
    <source>
        <dbReference type="ARBA" id="ARBA00047838"/>
    </source>
</evidence>
<evidence type="ECO:0000256" key="6">
    <source>
        <dbReference type="ARBA" id="ARBA00023102"/>
    </source>
</evidence>
<dbReference type="GO" id="GO:0016829">
    <property type="term" value="F:lyase activity"/>
    <property type="evidence" value="ECO:0007669"/>
    <property type="project" value="UniProtKB-KW"/>
</dbReference>
<evidence type="ECO:0000259" key="12">
    <source>
        <dbReference type="Pfam" id="PF00117"/>
    </source>
</evidence>
<keyword evidence="4 10" id="KW-0378">Hydrolase</keyword>
<dbReference type="PANTHER" id="PTHR42701">
    <property type="entry name" value="IMIDAZOLE GLYCEROL PHOSPHATE SYNTHASE SUBUNIT HISH"/>
    <property type="match status" value="1"/>
</dbReference>
<reference evidence="13 14" key="1">
    <citation type="submission" date="2020-04" db="EMBL/GenBank/DDBJ databases">
        <title>Draft genome of Leeia sp. IMCC25680.</title>
        <authorList>
            <person name="Song J."/>
            <person name="Cho J.-C."/>
        </authorList>
    </citation>
    <scope>NUCLEOTIDE SEQUENCE [LARGE SCALE GENOMIC DNA]</scope>
    <source>
        <strain evidence="13 14">IMCC25680</strain>
    </source>
</reference>
<keyword evidence="14" id="KW-1185">Reference proteome</keyword>
<dbReference type="GO" id="GO:0000105">
    <property type="term" value="P:L-histidine biosynthetic process"/>
    <property type="evidence" value="ECO:0007669"/>
    <property type="project" value="UniProtKB-UniRule"/>
</dbReference>
<dbReference type="InterPro" id="IPR029062">
    <property type="entry name" value="Class_I_gatase-like"/>
</dbReference>
<keyword evidence="7 10" id="KW-0456">Lyase</keyword>
<comment type="pathway">
    <text evidence="1 10">Amino-acid biosynthesis; L-histidine biosynthesis; L-histidine from 5-phospho-alpha-D-ribose 1-diphosphate: step 5/9.</text>
</comment>
<dbReference type="GO" id="GO:0000107">
    <property type="term" value="F:imidazoleglycerol-phosphate synthase activity"/>
    <property type="evidence" value="ECO:0007669"/>
    <property type="project" value="UniProtKB-UniRule"/>
</dbReference>
<feature type="active site" evidence="10 11">
    <location>
        <position position="195"/>
    </location>
</feature>
<comment type="subcellular location">
    <subcellularLocation>
        <location evidence="10">Cytoplasm</location>
    </subcellularLocation>
</comment>
<dbReference type="PIRSF" id="PIRSF000495">
    <property type="entry name" value="Amidotransf_hisH"/>
    <property type="match status" value="1"/>
</dbReference>
<gene>
    <name evidence="10 13" type="primary">hisH</name>
    <name evidence="13" type="ORF">HF682_17010</name>
</gene>
<dbReference type="CDD" id="cd01748">
    <property type="entry name" value="GATase1_IGP_Synthase"/>
    <property type="match status" value="1"/>
</dbReference>
<dbReference type="SUPFAM" id="SSF52317">
    <property type="entry name" value="Class I glutamine amidotransferase-like"/>
    <property type="match status" value="1"/>
</dbReference>
<proteinExistence type="inferred from homology"/>
<evidence type="ECO:0000256" key="5">
    <source>
        <dbReference type="ARBA" id="ARBA00022962"/>
    </source>
</evidence>
<evidence type="ECO:0000256" key="1">
    <source>
        <dbReference type="ARBA" id="ARBA00005091"/>
    </source>
</evidence>
<sequence>MSTPQCIAVVDYGMGNLRSVHQAMRRVAPEHEVLLTGDPDVVARADRVVFPGQGAMRDCMAHLNASGLRAALMQAADEKPFLGICVGMQMLFEHSEEAATPGIGRYAGRSLRFPAALMVGDDGSKLKVPHMGWNHVRQVKSHPIWQNIEDHSRFYYVHSYFVHPADSQLVIGTTDYPFSFCGAVADRKLVAVQFHPEKSDRAGLQLLHNFVNWNGNV</sequence>
<name>A0A847S542_9NEIS</name>
<comment type="function">
    <text evidence="10">IGPS catalyzes the conversion of PRFAR and glutamine to IGP, AICAR and glutamate. The HisH subunit catalyzes the hydrolysis of glutamine to glutamate and ammonia as part of the synthesis of IGP and AICAR. The resulting ammonia molecule is channeled to the active site of HisF.</text>
</comment>